<comment type="caution">
    <text evidence="2">The sequence shown here is derived from an EMBL/GenBank/DDBJ whole genome shotgun (WGS) entry which is preliminary data.</text>
</comment>
<reference evidence="2 3" key="1">
    <citation type="journal article" date="2019" name="Int. J. Syst. Evol. Microbiol.">
        <title>The Global Catalogue of Microorganisms (GCM) 10K type strain sequencing project: providing services to taxonomists for standard genome sequencing and annotation.</title>
        <authorList>
            <consortium name="The Broad Institute Genomics Platform"/>
            <consortium name="The Broad Institute Genome Sequencing Center for Infectious Disease"/>
            <person name="Wu L."/>
            <person name="Ma J."/>
        </authorList>
    </citation>
    <scope>NUCLEOTIDE SEQUENCE [LARGE SCALE GENOMIC DNA]</scope>
    <source>
        <strain evidence="2 3">JCM 4087</strain>
    </source>
</reference>
<dbReference type="Proteomes" id="UP001501102">
    <property type="component" value="Unassembled WGS sequence"/>
</dbReference>
<evidence type="ECO:0000313" key="2">
    <source>
        <dbReference type="EMBL" id="GAA2912545.1"/>
    </source>
</evidence>
<proteinExistence type="predicted"/>
<protein>
    <submittedName>
        <fullName evidence="2">Uncharacterized protein</fullName>
    </submittedName>
</protein>
<name>A0ABN3WH27_STRTU</name>
<evidence type="ECO:0000313" key="3">
    <source>
        <dbReference type="Proteomes" id="UP001501102"/>
    </source>
</evidence>
<sequence>MGAWDFLSPTPPLPVTGRSAPDPEKRLRRVLRSPRWGAGAKPRPSRAAAREGVAQGRSPVEEGWGRDRGSIPPRRLQRGA</sequence>
<feature type="region of interest" description="Disordered" evidence="1">
    <location>
        <begin position="1"/>
        <end position="80"/>
    </location>
</feature>
<keyword evidence="3" id="KW-1185">Reference proteome</keyword>
<accession>A0ABN3WH27</accession>
<dbReference type="EMBL" id="BAAAXZ010000021">
    <property type="protein sequence ID" value="GAA2912545.1"/>
    <property type="molecule type" value="Genomic_DNA"/>
</dbReference>
<gene>
    <name evidence="2" type="ORF">GCM10020221_05360</name>
</gene>
<feature type="compositionally biased region" description="Basic and acidic residues" evidence="1">
    <location>
        <begin position="59"/>
        <end position="69"/>
    </location>
</feature>
<organism evidence="2 3">
    <name type="scientific">Streptomyces thioluteus</name>
    <dbReference type="NCBI Taxonomy" id="66431"/>
    <lineage>
        <taxon>Bacteria</taxon>
        <taxon>Bacillati</taxon>
        <taxon>Actinomycetota</taxon>
        <taxon>Actinomycetes</taxon>
        <taxon>Kitasatosporales</taxon>
        <taxon>Streptomycetaceae</taxon>
        <taxon>Streptomyces</taxon>
    </lineage>
</organism>
<evidence type="ECO:0000256" key="1">
    <source>
        <dbReference type="SAM" id="MobiDB-lite"/>
    </source>
</evidence>